<evidence type="ECO:0000256" key="1">
    <source>
        <dbReference type="SAM" id="Phobius"/>
    </source>
</evidence>
<evidence type="ECO:0000313" key="3">
    <source>
        <dbReference type="Proteomes" id="UP001596978"/>
    </source>
</evidence>
<feature type="transmembrane region" description="Helical" evidence="1">
    <location>
        <begin position="32"/>
        <end position="50"/>
    </location>
</feature>
<feature type="transmembrane region" description="Helical" evidence="1">
    <location>
        <begin position="84"/>
        <end position="105"/>
    </location>
</feature>
<keyword evidence="1" id="KW-0472">Membrane</keyword>
<feature type="transmembrane region" description="Helical" evidence="1">
    <location>
        <begin position="57"/>
        <end position="78"/>
    </location>
</feature>
<name>A0ABW3D1S1_9FLAO</name>
<organism evidence="2 3">
    <name type="scientific">Sungkyunkwania multivorans</name>
    <dbReference type="NCBI Taxonomy" id="1173618"/>
    <lineage>
        <taxon>Bacteria</taxon>
        <taxon>Pseudomonadati</taxon>
        <taxon>Bacteroidota</taxon>
        <taxon>Flavobacteriia</taxon>
        <taxon>Flavobacteriales</taxon>
        <taxon>Flavobacteriaceae</taxon>
        <taxon>Sungkyunkwania</taxon>
    </lineage>
</organism>
<gene>
    <name evidence="2" type="ORF">ACFQ1M_12730</name>
</gene>
<comment type="caution">
    <text evidence="2">The sequence shown here is derived from an EMBL/GenBank/DDBJ whole genome shotgun (WGS) entry which is preliminary data.</text>
</comment>
<accession>A0ABW3D1S1</accession>
<feature type="transmembrane region" description="Helical" evidence="1">
    <location>
        <begin position="117"/>
        <end position="133"/>
    </location>
</feature>
<proteinExistence type="predicted"/>
<feature type="transmembrane region" description="Helical" evidence="1">
    <location>
        <begin position="7"/>
        <end position="26"/>
    </location>
</feature>
<feature type="transmembrane region" description="Helical" evidence="1">
    <location>
        <begin position="183"/>
        <end position="205"/>
    </location>
</feature>
<keyword evidence="1" id="KW-0812">Transmembrane</keyword>
<feature type="transmembrane region" description="Helical" evidence="1">
    <location>
        <begin position="153"/>
        <end position="171"/>
    </location>
</feature>
<dbReference type="Proteomes" id="UP001596978">
    <property type="component" value="Unassembled WGS sequence"/>
</dbReference>
<dbReference type="RefSeq" id="WP_386408783.1">
    <property type="nucleotide sequence ID" value="NZ_JBHTJH010000017.1"/>
</dbReference>
<keyword evidence="3" id="KW-1185">Reference proteome</keyword>
<keyword evidence="1" id="KW-1133">Transmembrane helix</keyword>
<feature type="transmembrane region" description="Helical" evidence="1">
    <location>
        <begin position="211"/>
        <end position="231"/>
    </location>
</feature>
<reference evidence="3" key="1">
    <citation type="journal article" date="2019" name="Int. J. Syst. Evol. Microbiol.">
        <title>The Global Catalogue of Microorganisms (GCM) 10K type strain sequencing project: providing services to taxonomists for standard genome sequencing and annotation.</title>
        <authorList>
            <consortium name="The Broad Institute Genomics Platform"/>
            <consortium name="The Broad Institute Genome Sequencing Center for Infectious Disease"/>
            <person name="Wu L."/>
            <person name="Ma J."/>
        </authorList>
    </citation>
    <scope>NUCLEOTIDE SEQUENCE [LARGE SCALE GENOMIC DNA]</scope>
    <source>
        <strain evidence="3">CCUG 62952</strain>
    </source>
</reference>
<sequence>MNAIFKYCILGLMSLAGISSLYFSLLQEFDKSTKANCLLLIAMIAYHLLFGKRKNILLIKVLSLFLASSVVSVASEYFPDASLWFQHAGNLLVIAAIVLILFKIVKETEALLVVDKYLWLIFLIIAVDAYIIYEITGLIVKFDLSFNHLFTGFSYPIVKLIVLSVAFVYYLANANKYRRANFLVIAVFGYFLQDVVEGAQYLLFVNDALPGLNLLSTGFFMLGLWFFYLYCTKPKIAFEG</sequence>
<dbReference type="EMBL" id="JBHTJH010000017">
    <property type="protein sequence ID" value="MFD0863072.1"/>
    <property type="molecule type" value="Genomic_DNA"/>
</dbReference>
<protein>
    <submittedName>
        <fullName evidence="2">Uncharacterized protein</fullName>
    </submittedName>
</protein>
<evidence type="ECO:0000313" key="2">
    <source>
        <dbReference type="EMBL" id="MFD0863072.1"/>
    </source>
</evidence>